<dbReference type="STRING" id="1095629.A0A0C9WHM2"/>
<keyword evidence="5" id="KW-1185">Reference proteome</keyword>
<dbReference type="HOGENOM" id="CLU_848759_0_0_1"/>
<dbReference type="OrthoDB" id="3001565at2759"/>
<evidence type="ECO:0000256" key="1">
    <source>
        <dbReference type="ARBA" id="ARBA00022737"/>
    </source>
</evidence>
<dbReference type="PANTHER" id="PTHR10039">
    <property type="entry name" value="AMELOGENIN"/>
    <property type="match status" value="1"/>
</dbReference>
<evidence type="ECO:0000313" key="5">
    <source>
        <dbReference type="Proteomes" id="UP000054477"/>
    </source>
</evidence>
<evidence type="ECO:0000313" key="4">
    <source>
        <dbReference type="EMBL" id="KIJ91439.1"/>
    </source>
</evidence>
<proteinExistence type="predicted"/>
<evidence type="ECO:0000259" key="3">
    <source>
        <dbReference type="Pfam" id="PF24883"/>
    </source>
</evidence>
<dbReference type="EMBL" id="KN839007">
    <property type="protein sequence ID" value="KIJ91439.1"/>
    <property type="molecule type" value="Genomic_DNA"/>
</dbReference>
<dbReference type="Proteomes" id="UP000054477">
    <property type="component" value="Unassembled WGS sequence"/>
</dbReference>
<feature type="region of interest" description="Disordered" evidence="2">
    <location>
        <begin position="1"/>
        <end position="51"/>
    </location>
</feature>
<keyword evidence="1" id="KW-0677">Repeat</keyword>
<organism evidence="4 5">
    <name type="scientific">Laccaria amethystina LaAM-08-1</name>
    <dbReference type="NCBI Taxonomy" id="1095629"/>
    <lineage>
        <taxon>Eukaryota</taxon>
        <taxon>Fungi</taxon>
        <taxon>Dikarya</taxon>
        <taxon>Basidiomycota</taxon>
        <taxon>Agaricomycotina</taxon>
        <taxon>Agaricomycetes</taxon>
        <taxon>Agaricomycetidae</taxon>
        <taxon>Agaricales</taxon>
        <taxon>Agaricineae</taxon>
        <taxon>Hydnangiaceae</taxon>
        <taxon>Laccaria</taxon>
    </lineage>
</organism>
<reference evidence="4 5" key="1">
    <citation type="submission" date="2014-04" db="EMBL/GenBank/DDBJ databases">
        <authorList>
            <consortium name="DOE Joint Genome Institute"/>
            <person name="Kuo A."/>
            <person name="Kohler A."/>
            <person name="Nagy L.G."/>
            <person name="Floudas D."/>
            <person name="Copeland A."/>
            <person name="Barry K.W."/>
            <person name="Cichocki N."/>
            <person name="Veneault-Fourrey C."/>
            <person name="LaButti K."/>
            <person name="Lindquist E.A."/>
            <person name="Lipzen A."/>
            <person name="Lundell T."/>
            <person name="Morin E."/>
            <person name="Murat C."/>
            <person name="Sun H."/>
            <person name="Tunlid A."/>
            <person name="Henrissat B."/>
            <person name="Grigoriev I.V."/>
            <person name="Hibbett D.S."/>
            <person name="Martin F."/>
            <person name="Nordberg H.P."/>
            <person name="Cantor M.N."/>
            <person name="Hua S.X."/>
        </authorList>
    </citation>
    <scope>NUCLEOTIDE SEQUENCE [LARGE SCALE GENOMIC DNA]</scope>
    <source>
        <strain evidence="4 5">LaAM-08-1</strain>
    </source>
</reference>
<dbReference type="PANTHER" id="PTHR10039:SF16">
    <property type="entry name" value="GPI INOSITOL-DEACYLASE"/>
    <property type="match status" value="1"/>
</dbReference>
<dbReference type="Pfam" id="PF24883">
    <property type="entry name" value="NPHP3_N"/>
    <property type="match status" value="1"/>
</dbReference>
<accession>A0A0C9WHM2</accession>
<evidence type="ECO:0000256" key="2">
    <source>
        <dbReference type="SAM" id="MobiDB-lite"/>
    </source>
</evidence>
<protein>
    <recommendedName>
        <fullName evidence="3">Nephrocystin 3-like N-terminal domain-containing protein</fullName>
    </recommendedName>
</protein>
<feature type="domain" description="Nephrocystin 3-like N-terminal" evidence="3">
    <location>
        <begin position="240"/>
        <end position="277"/>
    </location>
</feature>
<feature type="compositionally biased region" description="Basic and acidic residues" evidence="2">
    <location>
        <begin position="1"/>
        <end position="18"/>
    </location>
</feature>
<sequence>MSDPNDPRENHLKRKFEELPDQVTIADRPRNKRRGGLSSINIAHPSSAPPTLITPSSVIPAADIAMPVTNDQVEAPGEGMVEHSQQVLGISTDSLSSHLPTSPPIAPILNVPLVSVGTEMTIANDQVDGSFLQHSSILTDPPSSELPTSLPIYSVLNAEMMPAESLSKFQADIINNFSAQNVNAAPNYGIINQGVDPNIQITLEMIRDKQLVKEVYKWLSPPKESVNYNAAYAILKSQPNTCLWFLNGNTFSRWLNQPGFLWVKGKSGSGKTILSNNSQSSSKIQFCYCIFLF</sequence>
<gene>
    <name evidence="4" type="ORF">K443DRAFT_486062</name>
</gene>
<name>A0A0C9WHM2_9AGAR</name>
<dbReference type="InterPro" id="IPR056884">
    <property type="entry name" value="NPHP3-like_N"/>
</dbReference>
<dbReference type="AlphaFoldDB" id="A0A0C9WHM2"/>
<reference evidence="5" key="2">
    <citation type="submission" date="2015-01" db="EMBL/GenBank/DDBJ databases">
        <title>Evolutionary Origins and Diversification of the Mycorrhizal Mutualists.</title>
        <authorList>
            <consortium name="DOE Joint Genome Institute"/>
            <consortium name="Mycorrhizal Genomics Consortium"/>
            <person name="Kohler A."/>
            <person name="Kuo A."/>
            <person name="Nagy L.G."/>
            <person name="Floudas D."/>
            <person name="Copeland A."/>
            <person name="Barry K.W."/>
            <person name="Cichocki N."/>
            <person name="Veneault-Fourrey C."/>
            <person name="LaButti K."/>
            <person name="Lindquist E.A."/>
            <person name="Lipzen A."/>
            <person name="Lundell T."/>
            <person name="Morin E."/>
            <person name="Murat C."/>
            <person name="Riley R."/>
            <person name="Ohm R."/>
            <person name="Sun H."/>
            <person name="Tunlid A."/>
            <person name="Henrissat B."/>
            <person name="Grigoriev I.V."/>
            <person name="Hibbett D.S."/>
            <person name="Martin F."/>
        </authorList>
    </citation>
    <scope>NUCLEOTIDE SEQUENCE [LARGE SCALE GENOMIC DNA]</scope>
    <source>
        <strain evidence="5">LaAM-08-1</strain>
    </source>
</reference>